<dbReference type="OrthoDB" id="9785233at2"/>
<keyword evidence="3 5" id="KW-1005">Bacterial flagellum biogenesis</keyword>
<dbReference type="EMBL" id="CP001734">
    <property type="protein sequence ID" value="ACV67873.1"/>
    <property type="molecule type" value="Genomic_DNA"/>
</dbReference>
<dbReference type="Pfam" id="PF13861">
    <property type="entry name" value="FLgD_tudor"/>
    <property type="match status" value="1"/>
</dbReference>
<dbReference type="HOGENOM" id="CLU_047535_0_1_7"/>
<sequence length="227" mass="23905">MAAIPSVNSSLAAQSVQSPERTGSQDDSLGKMDFLNLLVTQLENQDPMNPSDPTEMTAQLAQFSSLEQLTNISESMEGLDAMKTAYEQNAALSMLGRNVQLEGNTFTFQNEPVQLGYNLERAAESVEIQIMDASGKTVDTIKGLQGTVGEHTVQWDGTDADGKSVPAGEYQFVVGAQDAGGNVLQPTPQVMAKVQGVDYGSGGQKLLTSAGSIALADIGNVTQATSQ</sequence>
<evidence type="ECO:0000256" key="4">
    <source>
        <dbReference type="ARBA" id="ARBA00024746"/>
    </source>
</evidence>
<dbReference type="InterPro" id="IPR025965">
    <property type="entry name" value="FlgD/Vpr_Ig-like"/>
</dbReference>
<protein>
    <recommendedName>
        <fullName evidence="2 5">Basal-body rod modification protein FlgD</fullName>
    </recommendedName>
</protein>
<evidence type="ECO:0000313" key="9">
    <source>
        <dbReference type="EMBL" id="ACV67873.1"/>
    </source>
</evidence>
<dbReference type="AlphaFoldDB" id="C8WYV7"/>
<dbReference type="InterPro" id="IPR005648">
    <property type="entry name" value="FlgD"/>
</dbReference>
<gene>
    <name evidence="9" type="ordered locus">Dret_0576</name>
</gene>
<evidence type="ECO:0000259" key="7">
    <source>
        <dbReference type="Pfam" id="PF13860"/>
    </source>
</evidence>
<feature type="compositionally biased region" description="Polar residues" evidence="6">
    <location>
        <begin position="1"/>
        <end position="27"/>
    </location>
</feature>
<feature type="domain" description="FlgD Tudor-like" evidence="8">
    <location>
        <begin position="91"/>
        <end position="218"/>
    </location>
</feature>
<keyword evidence="9" id="KW-0282">Flagellum</keyword>
<feature type="region of interest" description="Disordered" evidence="6">
    <location>
        <begin position="1"/>
        <end position="29"/>
    </location>
</feature>
<dbReference type="eggNOG" id="COG3656">
    <property type="taxonomic scope" value="Bacteria"/>
</dbReference>
<evidence type="ECO:0000256" key="2">
    <source>
        <dbReference type="ARBA" id="ARBA00016013"/>
    </source>
</evidence>
<evidence type="ECO:0000259" key="8">
    <source>
        <dbReference type="Pfam" id="PF13861"/>
    </source>
</evidence>
<dbReference type="Proteomes" id="UP000001052">
    <property type="component" value="Chromosome"/>
</dbReference>
<dbReference type="Gene3D" id="2.30.30.910">
    <property type="match status" value="1"/>
</dbReference>
<dbReference type="STRING" id="485915.Dret_0576"/>
<comment type="similarity">
    <text evidence="1 5">Belongs to the FlgD family.</text>
</comment>
<dbReference type="eggNOG" id="COG1843">
    <property type="taxonomic scope" value="Bacteria"/>
</dbReference>
<dbReference type="RefSeq" id="WP_015751031.1">
    <property type="nucleotide sequence ID" value="NC_013223.1"/>
</dbReference>
<organism evidence="9 10">
    <name type="scientific">Desulfohalobium retbaense (strain ATCC 49708 / DSM 5692 / JCM 16813 / HR100)</name>
    <dbReference type="NCBI Taxonomy" id="485915"/>
    <lineage>
        <taxon>Bacteria</taxon>
        <taxon>Pseudomonadati</taxon>
        <taxon>Thermodesulfobacteriota</taxon>
        <taxon>Desulfovibrionia</taxon>
        <taxon>Desulfovibrionales</taxon>
        <taxon>Desulfohalobiaceae</taxon>
        <taxon>Desulfohalobium</taxon>
    </lineage>
</organism>
<name>C8WYV7_DESRD</name>
<comment type="function">
    <text evidence="4 5">Required for flagellar hook formation. May act as a scaffolding protein.</text>
</comment>
<evidence type="ECO:0000256" key="5">
    <source>
        <dbReference type="RuleBase" id="RU362076"/>
    </source>
</evidence>
<evidence type="ECO:0000256" key="6">
    <source>
        <dbReference type="SAM" id="MobiDB-lite"/>
    </source>
</evidence>
<dbReference type="InterPro" id="IPR025963">
    <property type="entry name" value="FLgD_Tudor"/>
</dbReference>
<evidence type="ECO:0000313" key="10">
    <source>
        <dbReference type="Proteomes" id="UP000001052"/>
    </source>
</evidence>
<accession>C8WYV7</accession>
<feature type="domain" description="FlgD/Vpr Ig-like" evidence="7">
    <location>
        <begin position="103"/>
        <end position="179"/>
    </location>
</feature>
<evidence type="ECO:0000256" key="3">
    <source>
        <dbReference type="ARBA" id="ARBA00022795"/>
    </source>
</evidence>
<dbReference type="Pfam" id="PF03963">
    <property type="entry name" value="FlgD"/>
    <property type="match status" value="1"/>
</dbReference>
<keyword evidence="10" id="KW-1185">Reference proteome</keyword>
<proteinExistence type="inferred from homology"/>
<dbReference type="GO" id="GO:0044781">
    <property type="term" value="P:bacterial-type flagellum organization"/>
    <property type="evidence" value="ECO:0007669"/>
    <property type="project" value="UniProtKB-UniRule"/>
</dbReference>
<reference evidence="9 10" key="2">
    <citation type="journal article" date="2010" name="Stand. Genomic Sci.">
        <title>Complete genome sequence of Desulfohalobium retbaense type strain (HR(100)).</title>
        <authorList>
            <person name="Spring S."/>
            <person name="Nolan M."/>
            <person name="Lapidus A."/>
            <person name="Glavina Del Rio T."/>
            <person name="Copeland A."/>
            <person name="Tice H."/>
            <person name="Cheng J.F."/>
            <person name="Lucas S."/>
            <person name="Land M."/>
            <person name="Chen F."/>
            <person name="Bruce D."/>
            <person name="Goodwin L."/>
            <person name="Pitluck S."/>
            <person name="Ivanova N."/>
            <person name="Mavromatis K."/>
            <person name="Mikhailova N."/>
            <person name="Pati A."/>
            <person name="Chen A."/>
            <person name="Palaniappan K."/>
            <person name="Hauser L."/>
            <person name="Chang Y.J."/>
            <person name="Jeffries C.D."/>
            <person name="Munk C."/>
            <person name="Kiss H."/>
            <person name="Chain P."/>
            <person name="Han C."/>
            <person name="Brettin T."/>
            <person name="Detter J.C."/>
            <person name="Schuler E."/>
            <person name="Goker M."/>
            <person name="Rohde M."/>
            <person name="Bristow J."/>
            <person name="Eisen J.A."/>
            <person name="Markowitz V."/>
            <person name="Hugenholtz P."/>
            <person name="Kyrpides N.C."/>
            <person name="Klenk H.P."/>
        </authorList>
    </citation>
    <scope>NUCLEOTIDE SEQUENCE [LARGE SCALE GENOMIC DNA]</scope>
    <source>
        <strain evidence="9 10">DSM 5692</strain>
    </source>
</reference>
<keyword evidence="9" id="KW-0969">Cilium</keyword>
<reference evidence="10" key="1">
    <citation type="submission" date="2009-09" db="EMBL/GenBank/DDBJ databases">
        <title>The complete chromosome of Desulfohalobium retbaense DSM 5692.</title>
        <authorList>
            <consortium name="US DOE Joint Genome Institute (JGI-PGF)"/>
            <person name="Lucas S."/>
            <person name="Copeland A."/>
            <person name="Lapidus A."/>
            <person name="Glavina del Rio T."/>
            <person name="Dalin E."/>
            <person name="Tice H."/>
            <person name="Bruce D."/>
            <person name="Goodwin L."/>
            <person name="Pitluck S."/>
            <person name="Kyrpides N."/>
            <person name="Mavromatis K."/>
            <person name="Ivanova N."/>
            <person name="Mikhailova N."/>
            <person name="Munk A.C."/>
            <person name="Brettin T."/>
            <person name="Detter J.C."/>
            <person name="Han C."/>
            <person name="Tapia R."/>
            <person name="Larimer F."/>
            <person name="Land M."/>
            <person name="Hauser L."/>
            <person name="Markowitz V."/>
            <person name="Cheng J.-F."/>
            <person name="Hugenholtz P."/>
            <person name="Woyke T."/>
            <person name="Wu D."/>
            <person name="Spring S."/>
            <person name="Klenk H.-P."/>
            <person name="Eisen J.A."/>
        </authorList>
    </citation>
    <scope>NUCLEOTIDE SEQUENCE [LARGE SCALE GENOMIC DNA]</scope>
    <source>
        <strain evidence="10">DSM 5692</strain>
    </source>
</reference>
<evidence type="ECO:0000256" key="1">
    <source>
        <dbReference type="ARBA" id="ARBA00010577"/>
    </source>
</evidence>
<dbReference type="KEGG" id="drt:Dret_0576"/>
<dbReference type="Pfam" id="PF13860">
    <property type="entry name" value="FlgD_ig"/>
    <property type="match status" value="1"/>
</dbReference>
<dbReference type="Gene3D" id="2.60.40.4070">
    <property type="match status" value="1"/>
</dbReference>
<keyword evidence="9" id="KW-0966">Cell projection</keyword>